<evidence type="ECO:0000256" key="1">
    <source>
        <dbReference type="SAM" id="SignalP"/>
    </source>
</evidence>
<feature type="chain" id="PRO_5038679359" evidence="1">
    <location>
        <begin position="24"/>
        <end position="162"/>
    </location>
</feature>
<proteinExistence type="predicted"/>
<organism evidence="3">
    <name type="scientific">Gordonia amarae</name>
    <dbReference type="NCBI Taxonomy" id="36821"/>
    <lineage>
        <taxon>Bacteria</taxon>
        <taxon>Bacillati</taxon>
        <taxon>Actinomycetota</taxon>
        <taxon>Actinomycetes</taxon>
        <taxon>Mycobacteriales</taxon>
        <taxon>Gordoniaceae</taxon>
        <taxon>Gordonia</taxon>
    </lineage>
</organism>
<evidence type="ECO:0000259" key="2">
    <source>
        <dbReference type="Pfam" id="PF03724"/>
    </source>
</evidence>
<dbReference type="EMBL" id="CP045810">
    <property type="protein sequence ID" value="QHN39980.1"/>
    <property type="molecule type" value="Genomic_DNA"/>
</dbReference>
<dbReference type="InterPro" id="IPR005184">
    <property type="entry name" value="DUF306_Meta_HslJ"/>
</dbReference>
<name>A0A857MGQ1_9ACTN</name>
<dbReference type="PANTHER" id="PTHR35535:SF2">
    <property type="entry name" value="DUF306 DOMAIN-CONTAINING PROTEIN"/>
    <property type="match status" value="1"/>
</dbReference>
<accession>A0A857MGQ1</accession>
<feature type="domain" description="DUF306" evidence="2">
    <location>
        <begin position="48"/>
        <end position="149"/>
    </location>
</feature>
<dbReference type="Gene3D" id="2.40.128.270">
    <property type="match status" value="1"/>
</dbReference>
<evidence type="ECO:0000313" key="3">
    <source>
        <dbReference type="EMBL" id="QHN39980.1"/>
    </source>
</evidence>
<keyword evidence="1" id="KW-0732">Signal</keyword>
<reference evidence="3" key="1">
    <citation type="journal article" date="2021" name="Nat. Microbiol.">
        <title>Cocultivation of an ultrasmall environmental parasitic bacterium with lytic ability against bacteria associated with wastewater foams.</title>
        <authorList>
            <person name="Batinovic S."/>
            <person name="Rose J.J.A."/>
            <person name="Ratcliffe J."/>
            <person name="Seviour R.J."/>
            <person name="Petrovski S."/>
        </authorList>
    </citation>
    <scope>NUCLEOTIDE SEQUENCE</scope>
    <source>
        <strain evidence="3">CON44</strain>
    </source>
</reference>
<dbReference type="RefSeq" id="WP_005182938.1">
    <property type="nucleotide sequence ID" value="NZ_CP045804.1"/>
</dbReference>
<dbReference type="InterPro" id="IPR038670">
    <property type="entry name" value="HslJ-like_sf"/>
</dbReference>
<dbReference type="InterPro" id="IPR053147">
    <property type="entry name" value="Hsp_HslJ-like"/>
</dbReference>
<dbReference type="Pfam" id="PF03724">
    <property type="entry name" value="META"/>
    <property type="match status" value="1"/>
</dbReference>
<dbReference type="PANTHER" id="PTHR35535">
    <property type="entry name" value="HEAT SHOCK PROTEIN HSLJ"/>
    <property type="match status" value="1"/>
</dbReference>
<dbReference type="PROSITE" id="PS51257">
    <property type="entry name" value="PROKAR_LIPOPROTEIN"/>
    <property type="match status" value="1"/>
</dbReference>
<protein>
    <submittedName>
        <fullName evidence="3">META domain-containing protein</fullName>
    </submittedName>
</protein>
<gene>
    <name evidence="3" type="ORF">GII30_13160</name>
</gene>
<feature type="signal peptide" evidence="1">
    <location>
        <begin position="1"/>
        <end position="23"/>
    </location>
</feature>
<sequence length="162" mass="16292">MATLIRSLGTVLATGALAFGAGACGNSSTATNSDDDATRTVVHTAATSPLVGKTFTSTSVDGATIPGGGPLVLTFPESGRISLTAGCNQHIGPVSVEKSTLTVGALASTRMACPPPRDGADAWLADFTDKPLAWSLRDRELTLKDGPRTVVLVEGTGAAGLP</sequence>
<dbReference type="AlphaFoldDB" id="A0A857MGQ1"/>